<evidence type="ECO:0000256" key="3">
    <source>
        <dbReference type="ARBA" id="ARBA00022723"/>
    </source>
</evidence>
<name>A0A5C4RTT1_9GAMM</name>
<dbReference type="Gene3D" id="3.40.250.10">
    <property type="entry name" value="Rhodanese-like domain"/>
    <property type="match status" value="1"/>
</dbReference>
<evidence type="ECO:0000313" key="9">
    <source>
        <dbReference type="EMBL" id="TNJ34281.1"/>
    </source>
</evidence>
<keyword evidence="2 6" id="KW-0349">Heme</keyword>
<dbReference type="Pfam" id="PF13442">
    <property type="entry name" value="Cytochrome_CBB3"/>
    <property type="match status" value="2"/>
</dbReference>
<reference evidence="9 10" key="1">
    <citation type="submission" date="2019-03" db="EMBL/GenBank/DDBJ databases">
        <title>Arenimonas daejeonensis sp. nov., isolated from compost.</title>
        <authorList>
            <person name="Jeon C.O."/>
        </authorList>
    </citation>
    <scope>NUCLEOTIDE SEQUENCE [LARGE SCALE GENOMIC DNA]</scope>
    <source>
        <strain evidence="9 10">R29</strain>
    </source>
</reference>
<dbReference type="PROSITE" id="PS50206">
    <property type="entry name" value="RHODANESE_3"/>
    <property type="match status" value="1"/>
</dbReference>
<keyword evidence="3 6" id="KW-0479">Metal-binding</keyword>
<dbReference type="InterPro" id="IPR050597">
    <property type="entry name" value="Cytochrome_c_Oxidase_Subunit"/>
</dbReference>
<feature type="domain" description="Rhodanese" evidence="7">
    <location>
        <begin position="290"/>
        <end position="381"/>
    </location>
</feature>
<dbReference type="Pfam" id="PF00581">
    <property type="entry name" value="Rhodanese"/>
    <property type="match status" value="1"/>
</dbReference>
<keyword evidence="5 6" id="KW-0408">Iron</keyword>
<dbReference type="PANTHER" id="PTHR33751">
    <property type="entry name" value="CBB3-TYPE CYTOCHROME C OXIDASE SUBUNIT FIXP"/>
    <property type="match status" value="1"/>
</dbReference>
<dbReference type="Proteomes" id="UP000305760">
    <property type="component" value="Unassembled WGS sequence"/>
</dbReference>
<keyword evidence="10" id="KW-1185">Reference proteome</keyword>
<keyword evidence="1" id="KW-0813">Transport</keyword>
<dbReference type="OrthoDB" id="9779283at2"/>
<dbReference type="SUPFAM" id="SSF46626">
    <property type="entry name" value="Cytochrome c"/>
    <property type="match status" value="2"/>
</dbReference>
<gene>
    <name evidence="9" type="ORF">E1B00_00350</name>
</gene>
<dbReference type="SUPFAM" id="SSF52821">
    <property type="entry name" value="Rhodanese/Cell cycle control phosphatase"/>
    <property type="match status" value="1"/>
</dbReference>
<proteinExistence type="predicted"/>
<evidence type="ECO:0000259" key="7">
    <source>
        <dbReference type="PROSITE" id="PS50206"/>
    </source>
</evidence>
<dbReference type="CDD" id="cd00158">
    <property type="entry name" value="RHOD"/>
    <property type="match status" value="1"/>
</dbReference>
<dbReference type="InterPro" id="IPR001763">
    <property type="entry name" value="Rhodanese-like_dom"/>
</dbReference>
<evidence type="ECO:0000256" key="5">
    <source>
        <dbReference type="ARBA" id="ARBA00023004"/>
    </source>
</evidence>
<protein>
    <submittedName>
        <fullName evidence="9">C-type cytochrome</fullName>
    </submittedName>
</protein>
<dbReference type="Gene3D" id="1.10.760.10">
    <property type="entry name" value="Cytochrome c-like domain"/>
    <property type="match status" value="2"/>
</dbReference>
<dbReference type="AlphaFoldDB" id="A0A5C4RTT1"/>
<dbReference type="PRINTS" id="PR00605">
    <property type="entry name" value="CYTCHROMECIC"/>
</dbReference>
<evidence type="ECO:0000259" key="8">
    <source>
        <dbReference type="PROSITE" id="PS51007"/>
    </source>
</evidence>
<evidence type="ECO:0000313" key="10">
    <source>
        <dbReference type="Proteomes" id="UP000305760"/>
    </source>
</evidence>
<dbReference type="GO" id="GO:0009055">
    <property type="term" value="F:electron transfer activity"/>
    <property type="evidence" value="ECO:0007669"/>
    <property type="project" value="InterPro"/>
</dbReference>
<dbReference type="GO" id="GO:0020037">
    <property type="term" value="F:heme binding"/>
    <property type="evidence" value="ECO:0007669"/>
    <property type="project" value="InterPro"/>
</dbReference>
<organism evidence="9 10">
    <name type="scientific">Arenimonas terrae</name>
    <dbReference type="NCBI Taxonomy" id="2546226"/>
    <lineage>
        <taxon>Bacteria</taxon>
        <taxon>Pseudomonadati</taxon>
        <taxon>Pseudomonadota</taxon>
        <taxon>Gammaproteobacteria</taxon>
        <taxon>Lysobacterales</taxon>
        <taxon>Lysobacteraceae</taxon>
        <taxon>Arenimonas</taxon>
    </lineage>
</organism>
<dbReference type="InterPro" id="IPR036909">
    <property type="entry name" value="Cyt_c-like_dom_sf"/>
</dbReference>
<evidence type="ECO:0000256" key="6">
    <source>
        <dbReference type="PROSITE-ProRule" id="PRU00433"/>
    </source>
</evidence>
<dbReference type="GO" id="GO:0005506">
    <property type="term" value="F:iron ion binding"/>
    <property type="evidence" value="ECO:0007669"/>
    <property type="project" value="InterPro"/>
</dbReference>
<dbReference type="PANTHER" id="PTHR33751:SF1">
    <property type="entry name" value="CBB3-TYPE CYTOCHROME C OXIDASE SUBUNIT FIXP"/>
    <property type="match status" value="1"/>
</dbReference>
<keyword evidence="4" id="KW-0249">Electron transport</keyword>
<sequence length="395" mass="42154">MGRRRPIVVRPDALLKGGHGGDRLRGTALPASTMNARTLLRLFAFVSFGLAHAASAQGLTPEQMQSAESDYQRYCALCHGADRQGHVNDHAPSLRSRSLLETGFPMVLREAISYGRPGTPMGGYLDEVGGPMTRDQIRNLAHWLATVAEARPFPLGAAPVQGDVAEGAKLYRKNCAGCHGGKGEGGTGTALGNAAMLALTPDAFLRHAIANGRDGTPMPAFLGKLTDPQIDSLTAFLRSRASGWEQRTPVLAEPPPLDRIVLNPDAAEPEFTLRDGLYVSAAELDRELKAGKKMVLLDTRVTSMWQMAHIAGAVPAPYYASREEVMASLPTDGTWIVAYCECPRAAAESVVTRLRASGLQNTAVLYEGIQGWISLGYPVAAGRAEGGADTHDHAH</sequence>
<comment type="caution">
    <text evidence="9">The sequence shown here is derived from an EMBL/GenBank/DDBJ whole genome shotgun (WGS) entry which is preliminary data.</text>
</comment>
<dbReference type="InterPro" id="IPR036873">
    <property type="entry name" value="Rhodanese-like_dom_sf"/>
</dbReference>
<feature type="domain" description="Cytochrome c" evidence="8">
    <location>
        <begin position="162"/>
        <end position="241"/>
    </location>
</feature>
<evidence type="ECO:0000256" key="1">
    <source>
        <dbReference type="ARBA" id="ARBA00022448"/>
    </source>
</evidence>
<evidence type="ECO:0000256" key="2">
    <source>
        <dbReference type="ARBA" id="ARBA00022617"/>
    </source>
</evidence>
<dbReference type="SMART" id="SM00450">
    <property type="entry name" value="RHOD"/>
    <property type="match status" value="1"/>
</dbReference>
<feature type="domain" description="Cytochrome c" evidence="8">
    <location>
        <begin position="62"/>
        <end position="148"/>
    </location>
</feature>
<dbReference type="EMBL" id="SMDR01000001">
    <property type="protein sequence ID" value="TNJ34281.1"/>
    <property type="molecule type" value="Genomic_DNA"/>
</dbReference>
<accession>A0A5C4RTT1</accession>
<dbReference type="InterPro" id="IPR009056">
    <property type="entry name" value="Cyt_c-like_dom"/>
</dbReference>
<evidence type="ECO:0000256" key="4">
    <source>
        <dbReference type="ARBA" id="ARBA00022982"/>
    </source>
</evidence>
<dbReference type="InterPro" id="IPR008168">
    <property type="entry name" value="Cyt_C_IC"/>
</dbReference>
<dbReference type="PROSITE" id="PS51007">
    <property type="entry name" value="CYTC"/>
    <property type="match status" value="2"/>
</dbReference>